<dbReference type="RefSeq" id="WP_092069992.1">
    <property type="nucleotide sequence ID" value="NZ_FNHB01000002.1"/>
</dbReference>
<dbReference type="EMBL" id="FNHB01000002">
    <property type="protein sequence ID" value="SDM04853.1"/>
    <property type="molecule type" value="Genomic_DNA"/>
</dbReference>
<name>A0A1G9Q1P8_9FIRM</name>
<proteinExistence type="predicted"/>
<accession>A0A1G9Q1P8</accession>
<evidence type="ECO:0000313" key="2">
    <source>
        <dbReference type="Proteomes" id="UP000214880"/>
    </source>
</evidence>
<gene>
    <name evidence="1" type="ORF">SAMN04488502_10211</name>
</gene>
<dbReference type="OrthoDB" id="2905737at2"/>
<protein>
    <submittedName>
        <fullName evidence="1">Uncharacterized protein</fullName>
    </submittedName>
</protein>
<keyword evidence="2" id="KW-1185">Reference proteome</keyword>
<evidence type="ECO:0000313" key="1">
    <source>
        <dbReference type="EMBL" id="SDM04853.1"/>
    </source>
</evidence>
<dbReference type="AlphaFoldDB" id="A0A1G9Q1P8"/>
<reference evidence="1 2" key="1">
    <citation type="submission" date="2016-10" db="EMBL/GenBank/DDBJ databases">
        <authorList>
            <person name="de Groot N.N."/>
        </authorList>
    </citation>
    <scope>NUCLEOTIDE SEQUENCE [LARGE SCALE GENOMIC DNA]</scope>
    <source>
        <strain evidence="1 2">DSM 1736</strain>
    </source>
</reference>
<organism evidence="1 2">
    <name type="scientific">Dendrosporobacter quercicolus</name>
    <dbReference type="NCBI Taxonomy" id="146817"/>
    <lineage>
        <taxon>Bacteria</taxon>
        <taxon>Bacillati</taxon>
        <taxon>Bacillota</taxon>
        <taxon>Negativicutes</taxon>
        <taxon>Selenomonadales</taxon>
        <taxon>Sporomusaceae</taxon>
        <taxon>Dendrosporobacter</taxon>
    </lineage>
</organism>
<dbReference type="STRING" id="146817.SAMN04488502_10211"/>
<dbReference type="Proteomes" id="UP000214880">
    <property type="component" value="Unassembled WGS sequence"/>
</dbReference>
<sequence>MPKGSDGAELQLDQLEELTVLLRRISSDLRFAVDLTVRVRSQSQQNKPATISLWEELLSGLFGYIKQKSKESKDNLLSGISLTRMRFF</sequence>